<name>A0ABQ3WZU4_9ACTN</name>
<protein>
    <recommendedName>
        <fullName evidence="3">AAA family ATPase</fullName>
    </recommendedName>
</protein>
<accession>A0ABQ3WZU4</accession>
<keyword evidence="2" id="KW-1185">Reference proteome</keyword>
<evidence type="ECO:0000313" key="1">
    <source>
        <dbReference type="EMBL" id="GID51816.1"/>
    </source>
</evidence>
<evidence type="ECO:0000313" key="2">
    <source>
        <dbReference type="Proteomes" id="UP000612282"/>
    </source>
</evidence>
<dbReference type="SUPFAM" id="SSF52540">
    <property type="entry name" value="P-loop containing nucleoside triphosphate hydrolases"/>
    <property type="match status" value="1"/>
</dbReference>
<evidence type="ECO:0008006" key="3">
    <source>
        <dbReference type="Google" id="ProtNLM"/>
    </source>
</evidence>
<gene>
    <name evidence="1" type="ORF">Aco03nite_002200</name>
</gene>
<dbReference type="InterPro" id="IPR027417">
    <property type="entry name" value="P-loop_NTPase"/>
</dbReference>
<dbReference type="Proteomes" id="UP000612282">
    <property type="component" value="Unassembled WGS sequence"/>
</dbReference>
<organism evidence="1 2">
    <name type="scientific">Actinoplanes couchii</name>
    <dbReference type="NCBI Taxonomy" id="403638"/>
    <lineage>
        <taxon>Bacteria</taxon>
        <taxon>Bacillati</taxon>
        <taxon>Actinomycetota</taxon>
        <taxon>Actinomycetes</taxon>
        <taxon>Micromonosporales</taxon>
        <taxon>Micromonosporaceae</taxon>
        <taxon>Actinoplanes</taxon>
    </lineage>
</organism>
<proteinExistence type="predicted"/>
<dbReference type="EMBL" id="BOMG01000004">
    <property type="protein sequence ID" value="GID51816.1"/>
    <property type="molecule type" value="Genomic_DNA"/>
</dbReference>
<reference evidence="1 2" key="1">
    <citation type="submission" date="2021-01" db="EMBL/GenBank/DDBJ databases">
        <title>Whole genome shotgun sequence of Actinoplanes couchii NBRC 106145.</title>
        <authorList>
            <person name="Komaki H."/>
            <person name="Tamura T."/>
        </authorList>
    </citation>
    <scope>NUCLEOTIDE SEQUENCE [LARGE SCALE GENOMIC DNA]</scope>
    <source>
        <strain evidence="1 2">NBRC 106145</strain>
    </source>
</reference>
<dbReference type="Pfam" id="PF13481">
    <property type="entry name" value="AAA_25"/>
    <property type="match status" value="1"/>
</dbReference>
<comment type="caution">
    <text evidence="1">The sequence shown here is derived from an EMBL/GenBank/DDBJ whole genome shotgun (WGS) entry which is preliminary data.</text>
</comment>
<sequence>MATDLNCPECDERLLWDPFWVVRHSSTGVKPPQHRSDSACWLNTKVHTNDIEWTQRSEILAIPEMEEEEALAAAHALTGMDLWRLCQVLGSAAGYRDPRWFEFDIWREKATESLRHRADSRRQQEQWERDRPRIEAERLAREQEQECKAATAWRSFVDTHDRALELAPQTGGGVRFMCPECGSPAAAGPYVHGVWATHTLKSGHHFESGTYSGSCPLATRWDRDDRSPEIQIDLLPANPPVSVRTEPEEIEGTLTLDDDDAGDDREWLLPGLIGQGDYLSLFGPSGLGKSLLMLDWSLRMAQRGIRVLYLNKENPRAAIKARLKAMKAPRDLANLTILPFVQIPDLATPEGAAALAGMAERNMADLIVLDTISKFSSVGQATQSDRWTTRYNRSFVPLLDRGVAIMQIDHTGKGGQPVERDSGVKRDNVSIAYALMPGSAEGALVLTRAKNRVHYPGDDAITLNRVTSPTLTHTTGAPVDPEILGALRDLDTAQVPIDASRDKARDALKAAGISMANDLLGRVLRLRRASDEE</sequence>
<dbReference type="RefSeq" id="WP_203792642.1">
    <property type="nucleotide sequence ID" value="NZ_BAAAQE010000090.1"/>
</dbReference>
<dbReference type="Gene3D" id="3.40.50.300">
    <property type="entry name" value="P-loop containing nucleotide triphosphate hydrolases"/>
    <property type="match status" value="1"/>
</dbReference>